<dbReference type="EMBL" id="BPLR01010271">
    <property type="protein sequence ID" value="GIY38197.1"/>
    <property type="molecule type" value="Genomic_DNA"/>
</dbReference>
<dbReference type="Proteomes" id="UP001054945">
    <property type="component" value="Unassembled WGS sequence"/>
</dbReference>
<organism evidence="1 2">
    <name type="scientific">Caerostris extrusa</name>
    <name type="common">Bark spider</name>
    <name type="synonym">Caerostris bankana</name>
    <dbReference type="NCBI Taxonomy" id="172846"/>
    <lineage>
        <taxon>Eukaryota</taxon>
        <taxon>Metazoa</taxon>
        <taxon>Ecdysozoa</taxon>
        <taxon>Arthropoda</taxon>
        <taxon>Chelicerata</taxon>
        <taxon>Arachnida</taxon>
        <taxon>Araneae</taxon>
        <taxon>Araneomorphae</taxon>
        <taxon>Entelegynae</taxon>
        <taxon>Araneoidea</taxon>
        <taxon>Araneidae</taxon>
        <taxon>Caerostris</taxon>
    </lineage>
</organism>
<accession>A0AAV4SXS8</accession>
<proteinExistence type="predicted"/>
<name>A0AAV4SXS8_CAEEX</name>
<keyword evidence="2" id="KW-1185">Reference proteome</keyword>
<gene>
    <name evidence="1" type="ORF">CEXT_708361</name>
</gene>
<reference evidence="1 2" key="1">
    <citation type="submission" date="2021-06" db="EMBL/GenBank/DDBJ databases">
        <title>Caerostris extrusa draft genome.</title>
        <authorList>
            <person name="Kono N."/>
            <person name="Arakawa K."/>
        </authorList>
    </citation>
    <scope>NUCLEOTIDE SEQUENCE [LARGE SCALE GENOMIC DNA]</scope>
</reference>
<sequence length="84" mass="9771">MMIPTTLITGCIAAVQNCIQLCSRILEPSMLYFRNYSQHTQYHSADQKKHAVSHKCHPDKSSRFRHLRHVILRPLHLPQLHSEA</sequence>
<evidence type="ECO:0008006" key="3">
    <source>
        <dbReference type="Google" id="ProtNLM"/>
    </source>
</evidence>
<evidence type="ECO:0000313" key="2">
    <source>
        <dbReference type="Proteomes" id="UP001054945"/>
    </source>
</evidence>
<evidence type="ECO:0000313" key="1">
    <source>
        <dbReference type="EMBL" id="GIY38197.1"/>
    </source>
</evidence>
<comment type="caution">
    <text evidence="1">The sequence shown here is derived from an EMBL/GenBank/DDBJ whole genome shotgun (WGS) entry which is preliminary data.</text>
</comment>
<protein>
    <recommendedName>
        <fullName evidence="3">Secreted protein</fullName>
    </recommendedName>
</protein>
<dbReference type="AlphaFoldDB" id="A0AAV4SXS8"/>